<sequence length="54" mass="5597">MEADLTLVNAEATIVLAVVKSFAAIALDSAEIALVTAVTVDVVVSLFFAMLSEI</sequence>
<evidence type="ECO:0000313" key="2">
    <source>
        <dbReference type="EMBL" id="KRK98959.1"/>
    </source>
</evidence>
<name>A0A0R1LTK1_9LACO</name>
<feature type="transmembrane region" description="Helical" evidence="1">
    <location>
        <begin position="7"/>
        <end position="26"/>
    </location>
</feature>
<dbReference type="Proteomes" id="UP000051160">
    <property type="component" value="Unassembled WGS sequence"/>
</dbReference>
<evidence type="ECO:0000256" key="1">
    <source>
        <dbReference type="SAM" id="Phobius"/>
    </source>
</evidence>
<reference evidence="2 3" key="1">
    <citation type="journal article" date="2015" name="Genome Announc.">
        <title>Expanding the biotechnology potential of lactobacilli through comparative genomics of 213 strains and associated genera.</title>
        <authorList>
            <person name="Sun Z."/>
            <person name="Harris H.M."/>
            <person name="McCann A."/>
            <person name="Guo C."/>
            <person name="Argimon S."/>
            <person name="Zhang W."/>
            <person name="Yang X."/>
            <person name="Jeffery I.B."/>
            <person name="Cooney J.C."/>
            <person name="Kagawa T.F."/>
            <person name="Liu W."/>
            <person name="Song Y."/>
            <person name="Salvetti E."/>
            <person name="Wrobel A."/>
            <person name="Rasinkangas P."/>
            <person name="Parkhill J."/>
            <person name="Rea M.C."/>
            <person name="O'Sullivan O."/>
            <person name="Ritari J."/>
            <person name="Douillard F.P."/>
            <person name="Paul Ross R."/>
            <person name="Yang R."/>
            <person name="Briner A.E."/>
            <person name="Felis G.E."/>
            <person name="de Vos W.M."/>
            <person name="Barrangou R."/>
            <person name="Klaenhammer T.R."/>
            <person name="Caufield P.W."/>
            <person name="Cui Y."/>
            <person name="Zhang H."/>
            <person name="O'Toole P.W."/>
        </authorList>
    </citation>
    <scope>NUCLEOTIDE SEQUENCE [LARGE SCALE GENOMIC DNA]</scope>
    <source>
        <strain evidence="2 3">DSM 19909</strain>
    </source>
</reference>
<comment type="caution">
    <text evidence="2">The sequence shown here is derived from an EMBL/GenBank/DDBJ whole genome shotgun (WGS) entry which is preliminary data.</text>
</comment>
<gene>
    <name evidence="2" type="ORF">FD04_GL000107</name>
</gene>
<keyword evidence="1" id="KW-1133">Transmembrane helix</keyword>
<keyword evidence="3" id="KW-1185">Reference proteome</keyword>
<keyword evidence="1" id="KW-0472">Membrane</keyword>
<keyword evidence="1" id="KW-0812">Transmembrane</keyword>
<accession>A0A0R1LTK1</accession>
<feature type="transmembrane region" description="Helical" evidence="1">
    <location>
        <begin position="32"/>
        <end position="51"/>
    </location>
</feature>
<proteinExistence type="predicted"/>
<protein>
    <submittedName>
        <fullName evidence="2">Uncharacterized protein</fullName>
    </submittedName>
</protein>
<dbReference type="EMBL" id="AZEE01000025">
    <property type="protein sequence ID" value="KRK98959.1"/>
    <property type="molecule type" value="Genomic_DNA"/>
</dbReference>
<evidence type="ECO:0000313" key="3">
    <source>
        <dbReference type="Proteomes" id="UP000051160"/>
    </source>
</evidence>
<dbReference type="AlphaFoldDB" id="A0A0R1LTK1"/>
<organism evidence="2 3">
    <name type="scientific">Secundilactobacillus odoratitofui DSM 19909 = JCM 15043</name>
    <dbReference type="NCBI Taxonomy" id="1423776"/>
    <lineage>
        <taxon>Bacteria</taxon>
        <taxon>Bacillati</taxon>
        <taxon>Bacillota</taxon>
        <taxon>Bacilli</taxon>
        <taxon>Lactobacillales</taxon>
        <taxon>Lactobacillaceae</taxon>
        <taxon>Secundilactobacillus</taxon>
    </lineage>
</organism>